<dbReference type="EMBL" id="JABSTQ010009968">
    <property type="protein sequence ID" value="KAG0424498.1"/>
    <property type="molecule type" value="Genomic_DNA"/>
</dbReference>
<reference evidence="1 2" key="1">
    <citation type="journal article" date="2020" name="Cell">
        <title>Large-Scale Comparative Analyses of Tick Genomes Elucidate Their Genetic Diversity and Vector Capacities.</title>
        <authorList>
            <consortium name="Tick Genome and Microbiome Consortium (TIGMIC)"/>
            <person name="Jia N."/>
            <person name="Wang J."/>
            <person name="Shi W."/>
            <person name="Du L."/>
            <person name="Sun Y."/>
            <person name="Zhan W."/>
            <person name="Jiang J.F."/>
            <person name="Wang Q."/>
            <person name="Zhang B."/>
            <person name="Ji P."/>
            <person name="Bell-Sakyi L."/>
            <person name="Cui X.M."/>
            <person name="Yuan T.T."/>
            <person name="Jiang B.G."/>
            <person name="Yang W.F."/>
            <person name="Lam T.T."/>
            <person name="Chang Q.C."/>
            <person name="Ding S.J."/>
            <person name="Wang X.J."/>
            <person name="Zhu J.G."/>
            <person name="Ruan X.D."/>
            <person name="Zhao L."/>
            <person name="Wei J.T."/>
            <person name="Ye R.Z."/>
            <person name="Que T.C."/>
            <person name="Du C.H."/>
            <person name="Zhou Y.H."/>
            <person name="Cheng J.X."/>
            <person name="Dai P.F."/>
            <person name="Guo W.B."/>
            <person name="Han X.H."/>
            <person name="Huang E.J."/>
            <person name="Li L.F."/>
            <person name="Wei W."/>
            <person name="Gao Y.C."/>
            <person name="Liu J.Z."/>
            <person name="Shao H.Z."/>
            <person name="Wang X."/>
            <person name="Wang C.C."/>
            <person name="Yang T.C."/>
            <person name="Huo Q.B."/>
            <person name="Li W."/>
            <person name="Chen H.Y."/>
            <person name="Chen S.E."/>
            <person name="Zhou L.G."/>
            <person name="Ni X.B."/>
            <person name="Tian J.H."/>
            <person name="Sheng Y."/>
            <person name="Liu T."/>
            <person name="Pan Y.S."/>
            <person name="Xia L.Y."/>
            <person name="Li J."/>
            <person name="Zhao F."/>
            <person name="Cao W.C."/>
        </authorList>
    </citation>
    <scope>NUCLEOTIDE SEQUENCE [LARGE SCALE GENOMIC DNA]</scope>
    <source>
        <strain evidence="1">Iper-2018</strain>
    </source>
</reference>
<gene>
    <name evidence="1" type="ORF">HPB47_028285</name>
</gene>
<sequence>MSRRRPYEDDDDDDFRLRKRRRVSSEPKEIEDRLESLIMRVGEKSTSSLESNLEGLAGVLDADLPSYKGNILSILAECAIKMPEKTTIYTTLIGLLNTRNYNFGGEFVELLVKSYRECLKECKFEDARIIVRFFSDLVNCHVISVGSLVTLFESMLEVTLEEGTPQVRSDWYVYAVLTALPWGLDCLWAQVSKLRGDKWVERQLVRPYLAFDGVLCEALQHNLPPLPAPPHRPEDTYPFPRVVFRLFDYTDCPDGPVLPGAHLVERFLAEEQLCHILDRHHTDRKLCAAQLLSFPGKVKLPLEYMIVEVIFGELLRLPTSKNLEICYGSLLLELCKLQPSTMPQVLAQAVELLYERLDTMNTDCIDRFCSWFAYHLSNFQFRWTWDDWSEAVTLDALHPKALFLREALHRCLRPHFGAQGSLLLIHHEVLANSPKCDPRVIMAVDFKGTFDVPITLLNRALALGFCSPLC</sequence>
<dbReference type="Proteomes" id="UP000805193">
    <property type="component" value="Unassembled WGS sequence"/>
</dbReference>
<protein>
    <submittedName>
        <fullName evidence="1">Uncharacterized protein</fullName>
    </submittedName>
</protein>
<proteinExistence type="predicted"/>
<organism evidence="1 2">
    <name type="scientific">Ixodes persulcatus</name>
    <name type="common">Taiga tick</name>
    <dbReference type="NCBI Taxonomy" id="34615"/>
    <lineage>
        <taxon>Eukaryota</taxon>
        <taxon>Metazoa</taxon>
        <taxon>Ecdysozoa</taxon>
        <taxon>Arthropoda</taxon>
        <taxon>Chelicerata</taxon>
        <taxon>Arachnida</taxon>
        <taxon>Acari</taxon>
        <taxon>Parasitiformes</taxon>
        <taxon>Ixodida</taxon>
        <taxon>Ixodoidea</taxon>
        <taxon>Ixodidae</taxon>
        <taxon>Ixodinae</taxon>
        <taxon>Ixodes</taxon>
    </lineage>
</organism>
<keyword evidence="2" id="KW-1185">Reference proteome</keyword>
<accession>A0AC60PV50</accession>
<name>A0AC60PV50_IXOPE</name>
<comment type="caution">
    <text evidence="1">The sequence shown here is derived from an EMBL/GenBank/DDBJ whole genome shotgun (WGS) entry which is preliminary data.</text>
</comment>
<evidence type="ECO:0000313" key="1">
    <source>
        <dbReference type="EMBL" id="KAG0424498.1"/>
    </source>
</evidence>
<evidence type="ECO:0000313" key="2">
    <source>
        <dbReference type="Proteomes" id="UP000805193"/>
    </source>
</evidence>